<keyword evidence="5" id="KW-0418">Kinase</keyword>
<dbReference type="KEGG" id="als:DJ013_07040"/>
<dbReference type="GO" id="GO:0007234">
    <property type="term" value="P:osmosensory signaling via phosphorelay pathway"/>
    <property type="evidence" value="ECO:0007669"/>
    <property type="project" value="TreeGrafter"/>
</dbReference>
<dbReference type="Pfam" id="PF05227">
    <property type="entry name" value="CHASE3"/>
    <property type="match status" value="1"/>
</dbReference>
<feature type="domain" description="Histidine kinase" evidence="7">
    <location>
        <begin position="235"/>
        <end position="456"/>
    </location>
</feature>
<keyword evidence="9" id="KW-1185">Reference proteome</keyword>
<dbReference type="InterPro" id="IPR036097">
    <property type="entry name" value="HisK_dim/P_sf"/>
</dbReference>
<evidence type="ECO:0000256" key="5">
    <source>
        <dbReference type="ARBA" id="ARBA00022777"/>
    </source>
</evidence>
<evidence type="ECO:0000256" key="3">
    <source>
        <dbReference type="ARBA" id="ARBA00022553"/>
    </source>
</evidence>
<dbReference type="InterPro" id="IPR004358">
    <property type="entry name" value="Sig_transdc_His_kin-like_C"/>
</dbReference>
<proteinExistence type="predicted"/>
<evidence type="ECO:0000313" key="8">
    <source>
        <dbReference type="EMBL" id="AWV97936.1"/>
    </source>
</evidence>
<dbReference type="InterPro" id="IPR036890">
    <property type="entry name" value="HATPase_C_sf"/>
</dbReference>
<name>A0A2Z4G9R9_9BACT</name>
<feature type="transmembrane region" description="Helical" evidence="6">
    <location>
        <begin position="181"/>
        <end position="203"/>
    </location>
</feature>
<accession>A0A2Z4G9R9</accession>
<evidence type="ECO:0000256" key="2">
    <source>
        <dbReference type="ARBA" id="ARBA00012438"/>
    </source>
</evidence>
<dbReference type="GO" id="GO:0000156">
    <property type="term" value="F:phosphorelay response regulator activity"/>
    <property type="evidence" value="ECO:0007669"/>
    <property type="project" value="TreeGrafter"/>
</dbReference>
<dbReference type="PANTHER" id="PTHR42878:SF15">
    <property type="entry name" value="BACTERIOPHYTOCHROME"/>
    <property type="match status" value="1"/>
</dbReference>
<evidence type="ECO:0000313" key="9">
    <source>
        <dbReference type="Proteomes" id="UP000249873"/>
    </source>
</evidence>
<dbReference type="EC" id="2.7.13.3" evidence="2"/>
<evidence type="ECO:0000256" key="1">
    <source>
        <dbReference type="ARBA" id="ARBA00000085"/>
    </source>
</evidence>
<dbReference type="GO" id="GO:0000155">
    <property type="term" value="F:phosphorelay sensor kinase activity"/>
    <property type="evidence" value="ECO:0007669"/>
    <property type="project" value="InterPro"/>
</dbReference>
<dbReference type="SMART" id="SM00387">
    <property type="entry name" value="HATPase_c"/>
    <property type="match status" value="1"/>
</dbReference>
<keyword evidence="6" id="KW-0472">Membrane</keyword>
<gene>
    <name evidence="8" type="ORF">DJ013_07040</name>
</gene>
<reference evidence="8 9" key="1">
    <citation type="submission" date="2018-05" db="EMBL/GenBank/DDBJ databases">
        <title>Complete genome sequence of Arcticibacterium luteifluviistationis SM1504T, a cytophagaceae bacterium isolated from Arctic surface seawater.</title>
        <authorList>
            <person name="Li Y."/>
            <person name="Qin Q.-L."/>
        </authorList>
    </citation>
    <scope>NUCLEOTIDE SEQUENCE [LARGE SCALE GENOMIC DNA]</scope>
    <source>
        <strain evidence="8 9">SM1504</strain>
    </source>
</reference>
<dbReference type="Pfam" id="PF02518">
    <property type="entry name" value="HATPase_c"/>
    <property type="match status" value="1"/>
</dbReference>
<keyword evidence="3" id="KW-0597">Phosphoprotein</keyword>
<evidence type="ECO:0000256" key="6">
    <source>
        <dbReference type="SAM" id="Phobius"/>
    </source>
</evidence>
<evidence type="ECO:0000259" key="7">
    <source>
        <dbReference type="PROSITE" id="PS50109"/>
    </source>
</evidence>
<dbReference type="AlphaFoldDB" id="A0A2Z4G9R9"/>
<sequence length="456" mass="52701">MNKKLVNLIFGISLGILLLLCVMTFDRLSNFNKYTKIIDNSHKVLLAISNMRSGFNTSIAEQRSYLLTKDVAYYNHFQSEKDSLRHSIQLFKKLTRESKVHQHYIKKIEEQSDNRIQSLLLEIINDSSSAKYKYDQLELISANDEINKKYFDLLETVDNHEKLLLSRRLIIKEFEEQFTPFLLFILALIAMGIIIYSFVLIGAELKKRDATTKLLEESIVELNQSNTELEQYAYVASHDLQEPLRKIRLFSNKLLGDYGETMETDGRDMLLRMNNSAEKMTILIKDLLSLSTLSSENPIPEKVNLNDIVDEVEKEFEDVIQHEKINFSHSDLPSIYGYSGQLHQLFQNLIGNAIKFRRDDIPLEISVRNYVVTKWEGDVSYKYHHIAVRDNGRGFDNEFKNKMFTIFGRLDKTSDIDGTGIGLSICSRIMQNHEGELDAEGAVNTGATFHLYFPHE</sequence>
<dbReference type="PRINTS" id="PR00344">
    <property type="entry name" value="BCTRLSENSOR"/>
</dbReference>
<dbReference type="InterPro" id="IPR005467">
    <property type="entry name" value="His_kinase_dom"/>
</dbReference>
<dbReference type="PANTHER" id="PTHR42878">
    <property type="entry name" value="TWO-COMPONENT HISTIDINE KINASE"/>
    <property type="match status" value="1"/>
</dbReference>
<keyword evidence="6" id="KW-0812">Transmembrane</keyword>
<dbReference type="Gene3D" id="3.30.565.10">
    <property type="entry name" value="Histidine kinase-like ATPase, C-terminal domain"/>
    <property type="match status" value="1"/>
</dbReference>
<organism evidence="8 9">
    <name type="scientific">Arcticibacterium luteifluviistationis</name>
    <dbReference type="NCBI Taxonomy" id="1784714"/>
    <lineage>
        <taxon>Bacteria</taxon>
        <taxon>Pseudomonadati</taxon>
        <taxon>Bacteroidota</taxon>
        <taxon>Cytophagia</taxon>
        <taxon>Cytophagales</taxon>
        <taxon>Leadbetterellaceae</taxon>
        <taxon>Arcticibacterium</taxon>
    </lineage>
</organism>
<evidence type="ECO:0000256" key="4">
    <source>
        <dbReference type="ARBA" id="ARBA00022679"/>
    </source>
</evidence>
<dbReference type="InterPro" id="IPR003594">
    <property type="entry name" value="HATPase_dom"/>
</dbReference>
<keyword evidence="4" id="KW-0808">Transferase</keyword>
<dbReference type="InterPro" id="IPR050351">
    <property type="entry name" value="BphY/WalK/GraS-like"/>
</dbReference>
<dbReference type="Gene3D" id="1.10.287.130">
    <property type="match status" value="1"/>
</dbReference>
<dbReference type="InterPro" id="IPR007891">
    <property type="entry name" value="CHASE3"/>
</dbReference>
<dbReference type="OrthoDB" id="9124519at2"/>
<feature type="transmembrane region" description="Helical" evidence="6">
    <location>
        <begin position="6"/>
        <end position="25"/>
    </location>
</feature>
<dbReference type="EMBL" id="CP029480">
    <property type="protein sequence ID" value="AWV97936.1"/>
    <property type="molecule type" value="Genomic_DNA"/>
</dbReference>
<dbReference type="SMART" id="SM00388">
    <property type="entry name" value="HisKA"/>
    <property type="match status" value="1"/>
</dbReference>
<dbReference type="SUPFAM" id="SSF55874">
    <property type="entry name" value="ATPase domain of HSP90 chaperone/DNA topoisomerase II/histidine kinase"/>
    <property type="match status" value="1"/>
</dbReference>
<comment type="catalytic activity">
    <reaction evidence="1">
        <text>ATP + protein L-histidine = ADP + protein N-phospho-L-histidine.</text>
        <dbReference type="EC" id="2.7.13.3"/>
    </reaction>
</comment>
<dbReference type="GO" id="GO:0030295">
    <property type="term" value="F:protein kinase activator activity"/>
    <property type="evidence" value="ECO:0007669"/>
    <property type="project" value="TreeGrafter"/>
</dbReference>
<protein>
    <recommendedName>
        <fullName evidence="2">histidine kinase</fullName>
        <ecNumber evidence="2">2.7.13.3</ecNumber>
    </recommendedName>
</protein>
<dbReference type="Proteomes" id="UP000249873">
    <property type="component" value="Chromosome"/>
</dbReference>
<keyword evidence="6" id="KW-1133">Transmembrane helix</keyword>
<dbReference type="InterPro" id="IPR003661">
    <property type="entry name" value="HisK_dim/P_dom"/>
</dbReference>
<dbReference type="RefSeq" id="WP_111371038.1">
    <property type="nucleotide sequence ID" value="NZ_CP029480.1"/>
</dbReference>
<dbReference type="SUPFAM" id="SSF47384">
    <property type="entry name" value="Homodimeric domain of signal transducing histidine kinase"/>
    <property type="match status" value="1"/>
</dbReference>
<dbReference type="PROSITE" id="PS50109">
    <property type="entry name" value="HIS_KIN"/>
    <property type="match status" value="1"/>
</dbReference>